<dbReference type="InterPro" id="IPR013148">
    <property type="entry name" value="Glyco_hydro_32_N"/>
</dbReference>
<proteinExistence type="inferred from homology"/>
<evidence type="ECO:0000256" key="9">
    <source>
        <dbReference type="RuleBase" id="RU365015"/>
    </source>
</evidence>
<dbReference type="NCBIfam" id="TIGR01322">
    <property type="entry name" value="scrB_fam"/>
    <property type="match status" value="1"/>
</dbReference>
<dbReference type="InterPro" id="IPR013189">
    <property type="entry name" value="Glyco_hydro_32_C"/>
</dbReference>
<keyword evidence="6 8" id="KW-0326">Glycosidase</keyword>
<dbReference type="SUPFAM" id="SSF49899">
    <property type="entry name" value="Concanavalin A-like lectins/glucanases"/>
    <property type="match status" value="1"/>
</dbReference>
<comment type="similarity">
    <text evidence="2 8">Belongs to the glycosyl hydrolase 32 family.</text>
</comment>
<evidence type="ECO:0000256" key="6">
    <source>
        <dbReference type="ARBA" id="ARBA00023295"/>
    </source>
</evidence>
<name>A0A0Z8GJN8_STRSU</name>
<sequence length="442" mass="51586">MENLYKNHFHLEAPRGLLNDPNGLTYFQGTYYVFHQWNRFDLHHGYKEWGLFTSKDLIDWKHQGSALLPDSDKDLSGVYSGSALVIEDKLHIFYTGNSKIDGKRRSLQCQAISADGKIFQKITPPITTPEVFTEHHRDPKIWSDSNGYHMIVGSQMKNGQGAIAYYQSIDGREWGYRGIFYTSEDLEQMAECPDYFELDGQSILLVCPQKRDLERDTDLSSYSAYYMGNLQKNEFRPQTDIQAVDDGFDFYAPQTFLDPKGRRLMWAWMSRMNSKEEEACPTRKFGYLHCLTMPRELKVIDGKLYQLPLQEILESRKRIESLETTHYLSKDLLAQSVIEMIWDEPPLNLELALFNQQVTLEYKNQELILSRKSWSDDHVQSKKVPLKELKALQIFIDSSSMELFINQGEKVMSLRYFLQQEKPSLDIRSSHHMKITYSKIES</sequence>
<evidence type="ECO:0000313" key="12">
    <source>
        <dbReference type="EMBL" id="CYV00025.1"/>
    </source>
</evidence>
<gene>
    <name evidence="12" type="primary">sacA.2</name>
    <name evidence="12" type="ORF">ERS132385_02127</name>
</gene>
<evidence type="ECO:0000256" key="3">
    <source>
        <dbReference type="ARBA" id="ARBA00012758"/>
    </source>
</evidence>
<dbReference type="InterPro" id="IPR051214">
    <property type="entry name" value="GH32_Enzymes"/>
</dbReference>
<evidence type="ECO:0000259" key="11">
    <source>
        <dbReference type="Pfam" id="PF08244"/>
    </source>
</evidence>
<dbReference type="Pfam" id="PF08244">
    <property type="entry name" value="Glyco_hydro_32C"/>
    <property type="match status" value="1"/>
</dbReference>
<evidence type="ECO:0000313" key="13">
    <source>
        <dbReference type="Proteomes" id="UP000073434"/>
    </source>
</evidence>
<dbReference type="GO" id="GO:0005985">
    <property type="term" value="P:sucrose metabolic process"/>
    <property type="evidence" value="ECO:0007669"/>
    <property type="project" value="UniProtKB-UniPathway"/>
</dbReference>
<comment type="subcellular location">
    <subcellularLocation>
        <location evidence="9">Cytoplasm</location>
    </subcellularLocation>
</comment>
<evidence type="ECO:0000256" key="4">
    <source>
        <dbReference type="ARBA" id="ARBA00019623"/>
    </source>
</evidence>
<comment type="catalytic activity">
    <reaction evidence="8">
        <text>Hydrolysis of terminal non-reducing beta-D-fructofuranoside residues in beta-D-fructofuranosides.</text>
        <dbReference type="EC" id="3.2.1.26"/>
    </reaction>
</comment>
<evidence type="ECO:0000256" key="7">
    <source>
        <dbReference type="ARBA" id="ARBA00033367"/>
    </source>
</evidence>
<dbReference type="EMBL" id="FIFW01000033">
    <property type="protein sequence ID" value="CYV00025.1"/>
    <property type="molecule type" value="Genomic_DNA"/>
</dbReference>
<keyword evidence="9" id="KW-0963">Cytoplasm</keyword>
<dbReference type="PANTHER" id="PTHR43101">
    <property type="entry name" value="BETA-FRUCTOSIDASE"/>
    <property type="match status" value="1"/>
</dbReference>
<dbReference type="GO" id="GO:0004564">
    <property type="term" value="F:beta-fructofuranosidase activity"/>
    <property type="evidence" value="ECO:0007669"/>
    <property type="project" value="UniProtKB-EC"/>
</dbReference>
<evidence type="ECO:0000256" key="2">
    <source>
        <dbReference type="ARBA" id="ARBA00009902"/>
    </source>
</evidence>
<dbReference type="PANTHER" id="PTHR43101:SF1">
    <property type="entry name" value="BETA-FRUCTOSIDASE"/>
    <property type="match status" value="1"/>
</dbReference>
<dbReference type="Gene3D" id="2.115.10.20">
    <property type="entry name" value="Glycosyl hydrolase domain, family 43"/>
    <property type="match status" value="1"/>
</dbReference>
<reference evidence="12 13" key="1">
    <citation type="submission" date="2016-02" db="EMBL/GenBank/DDBJ databases">
        <authorList>
            <consortium name="Pathogen Informatics"/>
        </authorList>
    </citation>
    <scope>NUCLEOTIDE SEQUENCE [LARGE SCALE GENOMIC DNA]</scope>
    <source>
        <strain evidence="12 13">LSS23</strain>
    </source>
</reference>
<comment type="pathway">
    <text evidence="1 9">Glycan biosynthesis; sucrose metabolism.</text>
</comment>
<dbReference type="EC" id="3.2.1.26" evidence="3 8"/>
<keyword evidence="5 8" id="KW-0378">Hydrolase</keyword>
<dbReference type="SMART" id="SM00640">
    <property type="entry name" value="Glyco_32"/>
    <property type="match status" value="1"/>
</dbReference>
<dbReference type="Pfam" id="PF00251">
    <property type="entry name" value="Glyco_hydro_32N"/>
    <property type="match status" value="1"/>
</dbReference>
<dbReference type="GO" id="GO:0005737">
    <property type="term" value="C:cytoplasm"/>
    <property type="evidence" value="ECO:0007669"/>
    <property type="project" value="UniProtKB-SubCell"/>
</dbReference>
<dbReference type="UniPathway" id="UPA00238"/>
<dbReference type="InterPro" id="IPR013320">
    <property type="entry name" value="ConA-like_dom_sf"/>
</dbReference>
<dbReference type="SUPFAM" id="SSF75005">
    <property type="entry name" value="Arabinanase/levansucrase/invertase"/>
    <property type="match status" value="1"/>
</dbReference>
<dbReference type="RefSeq" id="WP_044687848.1">
    <property type="nucleotide sequence ID" value="NZ_CEEW01000015.1"/>
</dbReference>
<dbReference type="AlphaFoldDB" id="A0A0Z8GJN8"/>
<dbReference type="CDD" id="cd18623">
    <property type="entry name" value="GH32_ScrB-like"/>
    <property type="match status" value="1"/>
</dbReference>
<organism evidence="12 13">
    <name type="scientific">Streptococcus suis</name>
    <dbReference type="NCBI Taxonomy" id="1307"/>
    <lineage>
        <taxon>Bacteria</taxon>
        <taxon>Bacillati</taxon>
        <taxon>Bacillota</taxon>
        <taxon>Bacilli</taxon>
        <taxon>Lactobacillales</taxon>
        <taxon>Streptococcaceae</taxon>
        <taxon>Streptococcus</taxon>
    </lineage>
</organism>
<feature type="domain" description="Glycosyl hydrolase family 32 C-terminal" evidence="11">
    <location>
        <begin position="381"/>
        <end position="424"/>
    </location>
</feature>
<keyword evidence="9" id="KW-0119">Carbohydrate metabolism</keyword>
<dbReference type="Proteomes" id="UP000073434">
    <property type="component" value="Unassembled WGS sequence"/>
</dbReference>
<evidence type="ECO:0000256" key="1">
    <source>
        <dbReference type="ARBA" id="ARBA00004914"/>
    </source>
</evidence>
<protein>
    <recommendedName>
        <fullName evidence="4 8">Sucrose-6-phosphate hydrolase</fullName>
        <ecNumber evidence="3 8">3.2.1.26</ecNumber>
    </recommendedName>
    <alternativeName>
        <fullName evidence="7 9">Invertase</fullName>
    </alternativeName>
</protein>
<comment type="function">
    <text evidence="9">Enables the bacterium to metabolize sucrose as a sole carbon source.</text>
</comment>
<dbReference type="InterPro" id="IPR023296">
    <property type="entry name" value="Glyco_hydro_beta-prop_sf"/>
</dbReference>
<dbReference type="InterPro" id="IPR001362">
    <property type="entry name" value="Glyco_hydro_32"/>
</dbReference>
<dbReference type="Gene3D" id="2.60.120.560">
    <property type="entry name" value="Exo-inulinase, domain 1"/>
    <property type="match status" value="1"/>
</dbReference>
<evidence type="ECO:0000256" key="5">
    <source>
        <dbReference type="ARBA" id="ARBA00022801"/>
    </source>
</evidence>
<evidence type="ECO:0000259" key="10">
    <source>
        <dbReference type="Pfam" id="PF00251"/>
    </source>
</evidence>
<feature type="domain" description="Glycosyl hydrolase family 32 N-terminal" evidence="10">
    <location>
        <begin position="10"/>
        <end position="308"/>
    </location>
</feature>
<evidence type="ECO:0000256" key="8">
    <source>
        <dbReference type="RuleBase" id="RU362110"/>
    </source>
</evidence>
<dbReference type="InterPro" id="IPR006232">
    <property type="entry name" value="Suc6P_hydrolase"/>
</dbReference>
<accession>A0A0Z8GJN8</accession>